<reference evidence="2 3" key="1">
    <citation type="submission" date="2018-06" db="EMBL/GenBank/DDBJ databases">
        <authorList>
            <consortium name="Pathogen Informatics"/>
            <person name="Doyle S."/>
        </authorList>
    </citation>
    <scope>NUCLEOTIDE SEQUENCE [LARGE SCALE GENOMIC DNA]</scope>
    <source>
        <strain evidence="2 3">NCTC10254</strain>
    </source>
</reference>
<dbReference type="Proteomes" id="UP000249886">
    <property type="component" value="Unassembled WGS sequence"/>
</dbReference>
<dbReference type="AlphaFoldDB" id="A0A448TFD2"/>
<organism evidence="2 3">
    <name type="scientific">Corynebacterium matruchotii</name>
    <dbReference type="NCBI Taxonomy" id="43768"/>
    <lineage>
        <taxon>Bacteria</taxon>
        <taxon>Bacillati</taxon>
        <taxon>Actinomycetota</taxon>
        <taxon>Actinomycetes</taxon>
        <taxon>Mycobacteriales</taxon>
        <taxon>Corynebacteriaceae</taxon>
        <taxon>Corynebacterium</taxon>
    </lineage>
</organism>
<gene>
    <name evidence="2" type="ORF">NCTC10254_02284</name>
</gene>
<comment type="caution">
    <text evidence="2">The sequence shown here is derived from an EMBL/GenBank/DDBJ whole genome shotgun (WGS) entry which is preliminary data.</text>
</comment>
<sequence length="83" mass="9483">MSVLTAEAIFNPFVELETVDLYSRDLDTADVYYLGDMNPYDSGSSLYVRQRSEPRVVEHTVTSLRPRTRGTAPEHLAGRVRHR</sequence>
<dbReference type="RefSeq" id="WP_005523576.1">
    <property type="nucleotide sequence ID" value="NZ_CAJPQJ010000001.1"/>
</dbReference>
<dbReference type="EMBL" id="UARK01000033">
    <property type="protein sequence ID" value="SPW33071.1"/>
    <property type="molecule type" value="Genomic_DNA"/>
</dbReference>
<dbReference type="GeneID" id="84575106"/>
<accession>A0A448TFD2</accession>
<evidence type="ECO:0000313" key="3">
    <source>
        <dbReference type="Proteomes" id="UP000249886"/>
    </source>
</evidence>
<name>A0A448TFD2_9CORY</name>
<feature type="region of interest" description="Disordered" evidence="1">
    <location>
        <begin position="57"/>
        <end position="83"/>
    </location>
</feature>
<evidence type="ECO:0000256" key="1">
    <source>
        <dbReference type="SAM" id="MobiDB-lite"/>
    </source>
</evidence>
<proteinExistence type="predicted"/>
<evidence type="ECO:0000313" key="2">
    <source>
        <dbReference type="EMBL" id="SPW33071.1"/>
    </source>
</evidence>
<protein>
    <submittedName>
        <fullName evidence="2">Uncharacterized protein</fullName>
    </submittedName>
</protein>